<accession>W1WHS1</accession>
<gene>
    <name evidence="1" type="ORF">Q604_UNBC18735G0005</name>
</gene>
<organism evidence="1">
    <name type="scientific">human gut metagenome</name>
    <dbReference type="NCBI Taxonomy" id="408170"/>
    <lineage>
        <taxon>unclassified sequences</taxon>
        <taxon>metagenomes</taxon>
        <taxon>organismal metagenomes</taxon>
    </lineage>
</organism>
<evidence type="ECO:0000313" key="1">
    <source>
        <dbReference type="EMBL" id="ETJ17703.1"/>
    </source>
</evidence>
<proteinExistence type="predicted"/>
<name>W1WHS1_9ZZZZ</name>
<dbReference type="AlphaFoldDB" id="W1WHS1"/>
<protein>
    <submittedName>
        <fullName evidence="1">Uncharacterized protein</fullName>
    </submittedName>
</protein>
<comment type="caution">
    <text evidence="1">The sequence shown here is derived from an EMBL/GenBank/DDBJ whole genome shotgun (WGS) entry which is preliminary data.</text>
</comment>
<sequence>MTKRKIRILFKIESNKITVYEYKNNIFRSIQDCGEDIIEYSDDFMNWFKNSIAYLKGKQELDYLIITDNSVELDFSDFDIVNQSSWNKERIRAFHNSILKGQGIILRNTQKREYYRANVKLHPLKYTVIFCDKNLKDVQKPKEKRGVELPKTKKAENKNNTAILMSDVKQTNELKIKNLDEEQKKIDLTKENSIDRKEYEITKEEDLNKEVNISDYYKKKIEQEEKERNNKRAKF</sequence>
<reference evidence="1" key="1">
    <citation type="submission" date="2013-12" db="EMBL/GenBank/DDBJ databases">
        <title>A Varibaculum cambriense genome reconstructed from a premature infant gut community with otherwise low bacterial novelty that shifts toward anaerobic metabolism during the third week of life.</title>
        <authorList>
            <person name="Brown C.T."/>
            <person name="Sharon I."/>
            <person name="Thomas B.C."/>
            <person name="Castelle C.J."/>
            <person name="Morowitz M.J."/>
            <person name="Banfield J.F."/>
        </authorList>
    </citation>
    <scope>NUCLEOTIDE SEQUENCE</scope>
</reference>
<dbReference type="EMBL" id="AZMM01018735">
    <property type="protein sequence ID" value="ETJ17703.1"/>
    <property type="molecule type" value="Genomic_DNA"/>
</dbReference>